<evidence type="ECO:0000259" key="10">
    <source>
        <dbReference type="PROSITE" id="PS51186"/>
    </source>
</evidence>
<comment type="subcellular location">
    <subcellularLocation>
        <location evidence="2">Cytoplasm</location>
    </subcellularLocation>
</comment>
<dbReference type="InterPro" id="IPR000182">
    <property type="entry name" value="GNAT_dom"/>
</dbReference>
<name>A0A2R5GV41_9STRA</name>
<dbReference type="GO" id="GO:0016747">
    <property type="term" value="F:acyltransferase activity, transferring groups other than amino-acyl groups"/>
    <property type="evidence" value="ECO:0007669"/>
    <property type="project" value="InterPro"/>
</dbReference>
<dbReference type="UniPathway" id="UPA00111">
    <property type="reaction ID" value="UER00527"/>
</dbReference>
<dbReference type="OrthoDB" id="5151075at2759"/>
<evidence type="ECO:0000256" key="2">
    <source>
        <dbReference type="ARBA" id="ARBA00004496"/>
    </source>
</evidence>
<protein>
    <recommendedName>
        <fullName evidence="5">inositol oxygenase</fullName>
        <ecNumber evidence="5">1.13.99.1</ecNumber>
    </recommendedName>
</protein>
<dbReference type="PROSITE" id="PS51186">
    <property type="entry name" value="GNAT"/>
    <property type="match status" value="1"/>
</dbReference>
<dbReference type="InterPro" id="IPR007828">
    <property type="entry name" value="Inositol_oxygenase"/>
</dbReference>
<gene>
    <name evidence="11" type="ORF">FCC1311_087472</name>
</gene>
<evidence type="ECO:0000313" key="11">
    <source>
        <dbReference type="EMBL" id="GBG32523.1"/>
    </source>
</evidence>
<evidence type="ECO:0000256" key="5">
    <source>
        <dbReference type="ARBA" id="ARBA00011919"/>
    </source>
</evidence>
<dbReference type="GO" id="GO:0050113">
    <property type="term" value="F:inositol oxygenase activity"/>
    <property type="evidence" value="ECO:0007669"/>
    <property type="project" value="UniProtKB-EC"/>
</dbReference>
<dbReference type="AlphaFoldDB" id="A0A2R5GV41"/>
<sequence length="413" mass="45557">MGADDDVFEDDLKMTGCGAVALPPNLRVERQECGKEVKWLVFHEDKRGAQGKLVAQLHECGAAGEPTRAEERQGFIKAVSVRPKLRGQNVALALLEMCKDFMRDHLGYCCVLLEAEEDMARFGKLVGLYERAGFEVVDMPNGSSFKMLYNGDETYRVVPMRCNLRAQGGFLVSQMQRLSLVHALAKREATRSSTRCTISIWDALSRSGGLARATSRMRAAESCGHPDWVQFLALVQHLGAFSRQGDWGQPVAAVEGADSLSDLWLAGMPATTAQAAQAGCEEASIKLMGEVEANSGDQTELQAPHLDGVQPVWSDDEYLYTVFEKNACVLPSAFLHMLRFRRLDKLLQAGVYDKILGPGDRSALSWVHLYAQLWRNALLPAALALNSDDPASEQDLLRAKMLARKFAPEPLAW</sequence>
<accession>A0A2R5GV41</accession>
<dbReference type="GO" id="GO:0019310">
    <property type="term" value="P:inositol catabolic process"/>
    <property type="evidence" value="ECO:0007669"/>
    <property type="project" value="InterPro"/>
</dbReference>
<evidence type="ECO:0000256" key="4">
    <source>
        <dbReference type="ARBA" id="ARBA00005286"/>
    </source>
</evidence>
<evidence type="ECO:0000256" key="7">
    <source>
        <dbReference type="ARBA" id="ARBA00022723"/>
    </source>
</evidence>
<evidence type="ECO:0000256" key="9">
    <source>
        <dbReference type="ARBA" id="ARBA00023004"/>
    </source>
</evidence>
<dbReference type="Pfam" id="PF00583">
    <property type="entry name" value="Acetyltransf_1"/>
    <property type="match status" value="1"/>
</dbReference>
<feature type="domain" description="N-acetyltransferase" evidence="10">
    <location>
        <begin position="1"/>
        <end position="165"/>
    </location>
</feature>
<keyword evidence="7" id="KW-0479">Metal-binding</keyword>
<evidence type="ECO:0000256" key="3">
    <source>
        <dbReference type="ARBA" id="ARBA00005167"/>
    </source>
</evidence>
<dbReference type="Gene3D" id="3.40.630.30">
    <property type="match status" value="1"/>
</dbReference>
<comment type="caution">
    <text evidence="11">The sequence shown here is derived from an EMBL/GenBank/DDBJ whole genome shotgun (WGS) entry which is preliminary data.</text>
</comment>
<evidence type="ECO:0000256" key="8">
    <source>
        <dbReference type="ARBA" id="ARBA00023002"/>
    </source>
</evidence>
<keyword evidence="8" id="KW-0560">Oxidoreductase</keyword>
<evidence type="ECO:0000256" key="1">
    <source>
        <dbReference type="ARBA" id="ARBA00001962"/>
    </source>
</evidence>
<dbReference type="SUPFAM" id="SSF109604">
    <property type="entry name" value="HD-domain/PDEase-like"/>
    <property type="match status" value="1"/>
</dbReference>
<comment type="similarity">
    <text evidence="4">Belongs to the myo-inositol oxygenase family.</text>
</comment>
<dbReference type="Pfam" id="PF05153">
    <property type="entry name" value="MIOX"/>
    <property type="match status" value="1"/>
</dbReference>
<dbReference type="Proteomes" id="UP000241890">
    <property type="component" value="Unassembled WGS sequence"/>
</dbReference>
<dbReference type="GO" id="GO:0005506">
    <property type="term" value="F:iron ion binding"/>
    <property type="evidence" value="ECO:0007669"/>
    <property type="project" value="InterPro"/>
</dbReference>
<evidence type="ECO:0000256" key="6">
    <source>
        <dbReference type="ARBA" id="ARBA00022490"/>
    </source>
</evidence>
<evidence type="ECO:0000313" key="12">
    <source>
        <dbReference type="Proteomes" id="UP000241890"/>
    </source>
</evidence>
<comment type="cofactor">
    <cofactor evidence="1">
        <name>Fe cation</name>
        <dbReference type="ChEBI" id="CHEBI:24875"/>
    </cofactor>
</comment>
<dbReference type="GO" id="GO:0005737">
    <property type="term" value="C:cytoplasm"/>
    <property type="evidence" value="ECO:0007669"/>
    <property type="project" value="UniProtKB-SubCell"/>
</dbReference>
<dbReference type="CDD" id="cd04301">
    <property type="entry name" value="NAT_SF"/>
    <property type="match status" value="1"/>
</dbReference>
<keyword evidence="9" id="KW-0408">Iron</keyword>
<dbReference type="InParanoid" id="A0A2R5GV41"/>
<dbReference type="InterPro" id="IPR016181">
    <property type="entry name" value="Acyl_CoA_acyltransferase"/>
</dbReference>
<reference evidence="11 12" key="1">
    <citation type="submission" date="2017-12" db="EMBL/GenBank/DDBJ databases">
        <title>Sequencing, de novo assembly and annotation of complete genome of a new Thraustochytrid species, strain FCC1311.</title>
        <authorList>
            <person name="Sedici K."/>
            <person name="Godart F."/>
            <person name="Aiese Cigliano R."/>
            <person name="Sanseverino W."/>
            <person name="Barakat M."/>
            <person name="Ortet P."/>
            <person name="Marechal E."/>
            <person name="Cagnac O."/>
            <person name="Amato A."/>
        </authorList>
    </citation>
    <scope>NUCLEOTIDE SEQUENCE [LARGE SCALE GENOMIC DNA]</scope>
</reference>
<keyword evidence="6" id="KW-0963">Cytoplasm</keyword>
<keyword evidence="12" id="KW-1185">Reference proteome</keyword>
<proteinExistence type="inferred from homology"/>
<dbReference type="EC" id="1.13.99.1" evidence="5"/>
<dbReference type="SUPFAM" id="SSF55729">
    <property type="entry name" value="Acyl-CoA N-acyltransferases (Nat)"/>
    <property type="match status" value="1"/>
</dbReference>
<organism evidence="11 12">
    <name type="scientific">Hondaea fermentalgiana</name>
    <dbReference type="NCBI Taxonomy" id="2315210"/>
    <lineage>
        <taxon>Eukaryota</taxon>
        <taxon>Sar</taxon>
        <taxon>Stramenopiles</taxon>
        <taxon>Bigyra</taxon>
        <taxon>Labyrinthulomycetes</taxon>
        <taxon>Thraustochytrida</taxon>
        <taxon>Thraustochytriidae</taxon>
        <taxon>Hondaea</taxon>
    </lineage>
</organism>
<dbReference type="EMBL" id="BEYU01000123">
    <property type="protein sequence ID" value="GBG32523.1"/>
    <property type="molecule type" value="Genomic_DNA"/>
</dbReference>
<comment type="pathway">
    <text evidence="3">Polyol metabolism; myo-inositol degradation into D-glucuronate; D-glucuronate from myo-inositol: step 1/1.</text>
</comment>